<feature type="chain" id="PRO_5014888812" evidence="1">
    <location>
        <begin position="26"/>
        <end position="243"/>
    </location>
</feature>
<evidence type="ECO:0000313" key="3">
    <source>
        <dbReference type="Proteomes" id="UP000245910"/>
    </source>
</evidence>
<feature type="signal peptide" evidence="1">
    <location>
        <begin position="1"/>
        <end position="25"/>
    </location>
</feature>
<evidence type="ECO:0000313" key="2">
    <source>
        <dbReference type="EMBL" id="CEI65835.1"/>
    </source>
</evidence>
<dbReference type="AlphaFoldDB" id="A0A2L2TY79"/>
<keyword evidence="3" id="KW-1185">Reference proteome</keyword>
<dbReference type="EMBL" id="LN649229">
    <property type="protein sequence ID" value="CEI65835.1"/>
    <property type="molecule type" value="Genomic_DNA"/>
</dbReference>
<reference evidence="3" key="1">
    <citation type="submission" date="2014-10" db="EMBL/GenBank/DDBJ databases">
        <authorList>
            <person name="King R."/>
        </authorList>
    </citation>
    <scope>NUCLEOTIDE SEQUENCE [LARGE SCALE GENOMIC DNA]</scope>
    <source>
        <strain evidence="3">A3/5</strain>
    </source>
</reference>
<keyword evidence="1" id="KW-0732">Signal</keyword>
<name>A0A2L2TY79_9HYPO</name>
<dbReference type="Proteomes" id="UP000245910">
    <property type="component" value="Chromosome I"/>
</dbReference>
<accession>A0A2L2TY79</accession>
<sequence>MVTSLRVRALMLFFLLYTNISSFTATFTSDALRAQHNAMISSSPAVKRRSDICNEENHLGLVAGIINATITGFLTIYSGITSSSTGESEGGADVDEETEGSVHLETSLCSRQYQVDPAALFVAACKQSKRRDASLTVIHNGTKRVKARGDIRYLLGILCMIIPGKDTTSLTAWYGYIQQMAYLKFSKPCSNRGVMVMRMGKGLVVGSRPVQPSSQIAKVNGRGLDITKTQGTKIVGKPFMFVP</sequence>
<protein>
    <submittedName>
        <fullName evidence="2">Uncharacterized protein</fullName>
    </submittedName>
</protein>
<proteinExistence type="predicted"/>
<evidence type="ECO:0000256" key="1">
    <source>
        <dbReference type="SAM" id="SignalP"/>
    </source>
</evidence>
<organism evidence="2 3">
    <name type="scientific">Fusarium venenatum</name>
    <dbReference type="NCBI Taxonomy" id="56646"/>
    <lineage>
        <taxon>Eukaryota</taxon>
        <taxon>Fungi</taxon>
        <taxon>Dikarya</taxon>
        <taxon>Ascomycota</taxon>
        <taxon>Pezizomycotina</taxon>
        <taxon>Sordariomycetes</taxon>
        <taxon>Hypocreomycetidae</taxon>
        <taxon>Hypocreales</taxon>
        <taxon>Nectriaceae</taxon>
        <taxon>Fusarium</taxon>
    </lineage>
</organism>